<dbReference type="Proteomes" id="UP000814128">
    <property type="component" value="Unassembled WGS sequence"/>
</dbReference>
<dbReference type="EMBL" id="MU273747">
    <property type="protein sequence ID" value="KAI0028497.1"/>
    <property type="molecule type" value="Genomic_DNA"/>
</dbReference>
<proteinExistence type="predicted"/>
<evidence type="ECO:0000313" key="2">
    <source>
        <dbReference type="Proteomes" id="UP000814128"/>
    </source>
</evidence>
<sequence>MRRKRQDLDTRPTPDPTGAASDATTVHVASASDFSLLLPGRQGELVSESEADGVAYCASGSSAPHCAGRPAMQQGFIRAAAVQQDPNGAWIQVTGCIDPSKSTLDPSDAGGQLDVRFPDGAQCTFGGYGASFIELIEPALNRFCLRCCRDHGDQVNCNSHRDRLGCENAVPGTYDFPEIGVSCL</sequence>
<keyword evidence="2" id="KW-1185">Reference proteome</keyword>
<reference evidence="1" key="1">
    <citation type="submission" date="2021-02" db="EMBL/GenBank/DDBJ databases">
        <authorList>
            <consortium name="DOE Joint Genome Institute"/>
            <person name="Ahrendt S."/>
            <person name="Looney B.P."/>
            <person name="Miyauchi S."/>
            <person name="Morin E."/>
            <person name="Drula E."/>
            <person name="Courty P.E."/>
            <person name="Chicoki N."/>
            <person name="Fauchery L."/>
            <person name="Kohler A."/>
            <person name="Kuo A."/>
            <person name="Labutti K."/>
            <person name="Pangilinan J."/>
            <person name="Lipzen A."/>
            <person name="Riley R."/>
            <person name="Andreopoulos W."/>
            <person name="He G."/>
            <person name="Johnson J."/>
            <person name="Barry K.W."/>
            <person name="Grigoriev I.V."/>
            <person name="Nagy L."/>
            <person name="Hibbett D."/>
            <person name="Henrissat B."/>
            <person name="Matheny P.B."/>
            <person name="Labbe J."/>
            <person name="Martin F."/>
        </authorList>
    </citation>
    <scope>NUCLEOTIDE SEQUENCE</scope>
    <source>
        <strain evidence="1">EC-137</strain>
    </source>
</reference>
<accession>A0ACB8Q9T1</accession>
<organism evidence="1 2">
    <name type="scientific">Vararia minispora EC-137</name>
    <dbReference type="NCBI Taxonomy" id="1314806"/>
    <lineage>
        <taxon>Eukaryota</taxon>
        <taxon>Fungi</taxon>
        <taxon>Dikarya</taxon>
        <taxon>Basidiomycota</taxon>
        <taxon>Agaricomycotina</taxon>
        <taxon>Agaricomycetes</taxon>
        <taxon>Russulales</taxon>
        <taxon>Lachnocladiaceae</taxon>
        <taxon>Vararia</taxon>
    </lineage>
</organism>
<name>A0ACB8Q9T1_9AGAM</name>
<protein>
    <submittedName>
        <fullName evidence="1">Uncharacterized protein</fullName>
    </submittedName>
</protein>
<reference evidence="1" key="2">
    <citation type="journal article" date="2022" name="New Phytol.">
        <title>Evolutionary transition to the ectomycorrhizal habit in the genomes of a hyperdiverse lineage of mushroom-forming fungi.</title>
        <authorList>
            <person name="Looney B."/>
            <person name="Miyauchi S."/>
            <person name="Morin E."/>
            <person name="Drula E."/>
            <person name="Courty P.E."/>
            <person name="Kohler A."/>
            <person name="Kuo A."/>
            <person name="LaButti K."/>
            <person name="Pangilinan J."/>
            <person name="Lipzen A."/>
            <person name="Riley R."/>
            <person name="Andreopoulos W."/>
            <person name="He G."/>
            <person name="Johnson J."/>
            <person name="Nolan M."/>
            <person name="Tritt A."/>
            <person name="Barry K.W."/>
            <person name="Grigoriev I.V."/>
            <person name="Nagy L.G."/>
            <person name="Hibbett D."/>
            <person name="Henrissat B."/>
            <person name="Matheny P.B."/>
            <person name="Labbe J."/>
            <person name="Martin F.M."/>
        </authorList>
    </citation>
    <scope>NUCLEOTIDE SEQUENCE</scope>
    <source>
        <strain evidence="1">EC-137</strain>
    </source>
</reference>
<comment type="caution">
    <text evidence="1">The sequence shown here is derived from an EMBL/GenBank/DDBJ whole genome shotgun (WGS) entry which is preliminary data.</text>
</comment>
<evidence type="ECO:0000313" key="1">
    <source>
        <dbReference type="EMBL" id="KAI0028497.1"/>
    </source>
</evidence>
<gene>
    <name evidence="1" type="ORF">K488DRAFT_58441</name>
</gene>